<accession>A0A833S149</accession>
<keyword evidence="12" id="KW-1185">Reference proteome</keyword>
<evidence type="ECO:0000256" key="9">
    <source>
        <dbReference type="SAM" id="Phobius"/>
    </source>
</evidence>
<keyword evidence="7 9" id="KW-0472">Membrane</keyword>
<feature type="transmembrane region" description="Helical" evidence="9">
    <location>
        <begin position="185"/>
        <end position="205"/>
    </location>
</feature>
<feature type="transmembrane region" description="Helical" evidence="9">
    <location>
        <begin position="151"/>
        <end position="173"/>
    </location>
</feature>
<dbReference type="InterPro" id="IPR036259">
    <property type="entry name" value="MFS_trans_sf"/>
</dbReference>
<proteinExistence type="inferred from homology"/>
<comment type="caution">
    <text evidence="11">The sequence shown here is derived from an EMBL/GenBank/DDBJ whole genome shotgun (WGS) entry which is preliminary data.</text>
</comment>
<protein>
    <recommendedName>
        <fullName evidence="10">Major facilitator superfamily (MFS) profile domain-containing protein</fullName>
    </recommendedName>
</protein>
<dbReference type="InterPro" id="IPR020846">
    <property type="entry name" value="MFS_dom"/>
</dbReference>
<evidence type="ECO:0000256" key="8">
    <source>
        <dbReference type="ARBA" id="ARBA00023180"/>
    </source>
</evidence>
<keyword evidence="5 9" id="KW-0812">Transmembrane</keyword>
<feature type="transmembrane region" description="Helical" evidence="9">
    <location>
        <begin position="124"/>
        <end position="144"/>
    </location>
</feature>
<dbReference type="PANTHER" id="PTHR48023:SF4">
    <property type="entry name" value="D-XYLOSE-PROTON SYMPORTER-LIKE 2"/>
    <property type="match status" value="1"/>
</dbReference>
<name>A0A833S149_9HYME</name>
<evidence type="ECO:0000256" key="1">
    <source>
        <dbReference type="ARBA" id="ARBA00000618"/>
    </source>
</evidence>
<feature type="transmembrane region" description="Helical" evidence="9">
    <location>
        <begin position="257"/>
        <end position="274"/>
    </location>
</feature>
<feature type="transmembrane region" description="Helical" evidence="9">
    <location>
        <begin position="523"/>
        <end position="541"/>
    </location>
</feature>
<feature type="transmembrane region" description="Helical" evidence="9">
    <location>
        <begin position="217"/>
        <end position="237"/>
    </location>
</feature>
<dbReference type="InterPro" id="IPR005829">
    <property type="entry name" value="Sugar_transporter_CS"/>
</dbReference>
<reference evidence="11" key="1">
    <citation type="submission" date="2019-11" db="EMBL/GenBank/DDBJ databases">
        <title>The nuclear and mitochondrial genomes of Frieseomelitta varia - a highly eusocial stingless bee (Meliponini) with a permanently sterile worker caste.</title>
        <authorList>
            <person name="Freitas F.C.P."/>
            <person name="Lourenco A.P."/>
            <person name="Nunes F.M.F."/>
            <person name="Paschoal A.R."/>
            <person name="Abreu F.C.P."/>
            <person name="Barbin F.O."/>
            <person name="Bataglia L."/>
            <person name="Cardoso-Junior C.A.M."/>
            <person name="Cervoni M.S."/>
            <person name="Silva S.R."/>
            <person name="Dalarmi F."/>
            <person name="Del Lama M.A."/>
            <person name="Depintor T.S."/>
            <person name="Ferreira K.M."/>
            <person name="Goria P.S."/>
            <person name="Jaskot M.C."/>
            <person name="Lago D.C."/>
            <person name="Luna-Lucena D."/>
            <person name="Moda L.M."/>
            <person name="Nascimento L."/>
            <person name="Pedrino M."/>
            <person name="Rabico F.O."/>
            <person name="Sanches F.C."/>
            <person name="Santos D.E."/>
            <person name="Santos C.G."/>
            <person name="Vieira J."/>
            <person name="Lopes T.F."/>
            <person name="Barchuk A.R."/>
            <person name="Hartfelder K."/>
            <person name="Simoes Z.L.P."/>
            <person name="Bitondi M.M.G."/>
            <person name="Pinheiro D.G."/>
        </authorList>
    </citation>
    <scope>NUCLEOTIDE SEQUENCE</scope>
    <source>
        <strain evidence="11">USP_RPSP 00005682</strain>
        <tissue evidence="11">Whole individual</tissue>
    </source>
</reference>
<feature type="transmembrane region" description="Helical" evidence="9">
    <location>
        <begin position="491"/>
        <end position="511"/>
    </location>
</feature>
<dbReference type="GO" id="GO:0016020">
    <property type="term" value="C:membrane"/>
    <property type="evidence" value="ECO:0007669"/>
    <property type="project" value="UniProtKB-SubCell"/>
</dbReference>
<sequence>MSDEEDTTILLNSATRTIETSISKVPNDYQCLPPKTLRKPLPKPNDNLTPLTSGNKNIFVSMVAILAGIAFGSDMGIAKPIAPLIKHEFNLNCFEKDFVISIWFVGALVGGLTGGFLIDSFGRRWVMISTLIFLTFGATLSALANHYILLLVARIICGYSGSVSAIAHCIYMAEVSESNKRGYNIMLYQLGTATGFLVSVIAAAIKNIDYQWRFSIGITAVPALAACIATIIFLQRSPPFLLYKRMANVSKTSSKKAWYTIFETLTIMAFLLILQQGTGKRQVLYYAPRLFALLGICSNVAEVTALISLGIVKVFSTMLSLVIVERCGRRTALITSATICMTTISLLSLLATIDRGDDNLDVVNNHCKNHHNEDVKIHSILPTGSPPPFPLLPTPLAIVPPSPETWTQIKSSCEVYFSQLFTSITRAGLNLLTFVLSQTQNIAVSEGLTGGLRILAVITLLVYEAAYALGLGPVPLLNLTEVFPAAIRGKCISFVSIVIWITHIIATESVSAMTRSLTLAGSYLFYSFMCLVTIFYVFLFIPETKGKSLHQIAQELRKIPLGTRICNNLRSLPLICHIQWIKKYDENVSNGQSTLI</sequence>
<dbReference type="EMBL" id="WNWW01000353">
    <property type="protein sequence ID" value="KAF3425852.1"/>
    <property type="molecule type" value="Genomic_DNA"/>
</dbReference>
<dbReference type="GO" id="GO:0022857">
    <property type="term" value="F:transmembrane transporter activity"/>
    <property type="evidence" value="ECO:0007669"/>
    <property type="project" value="InterPro"/>
</dbReference>
<dbReference type="InterPro" id="IPR005828">
    <property type="entry name" value="MFS_sugar_transport-like"/>
</dbReference>
<feature type="transmembrane region" description="Helical" evidence="9">
    <location>
        <begin position="454"/>
        <end position="479"/>
    </location>
</feature>
<dbReference type="PROSITE" id="PS50850">
    <property type="entry name" value="MFS"/>
    <property type="match status" value="1"/>
</dbReference>
<comment type="subcellular location">
    <subcellularLocation>
        <location evidence="2">Membrane</location>
        <topology evidence="2">Multi-pass membrane protein</topology>
    </subcellularLocation>
</comment>
<feature type="domain" description="Major facilitator superfamily (MFS) profile" evidence="10">
    <location>
        <begin position="60"/>
        <end position="545"/>
    </location>
</feature>
<comment type="similarity">
    <text evidence="3">Belongs to the major facilitator superfamily. Sugar transporter (TC 2.A.1.1) family. Glucose transporter subfamily.</text>
</comment>
<evidence type="ECO:0000313" key="11">
    <source>
        <dbReference type="EMBL" id="KAF3425852.1"/>
    </source>
</evidence>
<gene>
    <name evidence="11" type="ORF">E2986_01743</name>
</gene>
<dbReference type="Gene3D" id="1.20.1250.20">
    <property type="entry name" value="MFS general substrate transporter like domains"/>
    <property type="match status" value="3"/>
</dbReference>
<feature type="transmembrane region" description="Helical" evidence="9">
    <location>
        <begin position="331"/>
        <end position="353"/>
    </location>
</feature>
<feature type="transmembrane region" description="Helical" evidence="9">
    <location>
        <begin position="58"/>
        <end position="77"/>
    </location>
</feature>
<dbReference type="SUPFAM" id="SSF103473">
    <property type="entry name" value="MFS general substrate transporter"/>
    <property type="match status" value="1"/>
</dbReference>
<dbReference type="InterPro" id="IPR003663">
    <property type="entry name" value="Sugar/inositol_transpt"/>
</dbReference>
<feature type="transmembrane region" description="Helical" evidence="9">
    <location>
        <begin position="98"/>
        <end position="118"/>
    </location>
</feature>
<evidence type="ECO:0000256" key="7">
    <source>
        <dbReference type="ARBA" id="ARBA00023136"/>
    </source>
</evidence>
<dbReference type="GO" id="GO:1904659">
    <property type="term" value="P:D-glucose transmembrane transport"/>
    <property type="evidence" value="ECO:0007669"/>
    <property type="project" value="TreeGrafter"/>
</dbReference>
<dbReference type="PANTHER" id="PTHR48023">
    <property type="entry name" value="D-XYLOSE-PROTON SYMPORTER-LIKE 2"/>
    <property type="match status" value="1"/>
</dbReference>
<evidence type="ECO:0000256" key="3">
    <source>
        <dbReference type="ARBA" id="ARBA00007004"/>
    </source>
</evidence>
<dbReference type="InterPro" id="IPR050820">
    <property type="entry name" value="MFS_Sugar_Transporter"/>
</dbReference>
<dbReference type="AlphaFoldDB" id="A0A833S149"/>
<dbReference type="PROSITE" id="PS00216">
    <property type="entry name" value="SUGAR_TRANSPORT_1"/>
    <property type="match status" value="1"/>
</dbReference>
<organism evidence="11 12">
    <name type="scientific">Frieseomelitta varia</name>
    <dbReference type="NCBI Taxonomy" id="561572"/>
    <lineage>
        <taxon>Eukaryota</taxon>
        <taxon>Metazoa</taxon>
        <taxon>Ecdysozoa</taxon>
        <taxon>Arthropoda</taxon>
        <taxon>Hexapoda</taxon>
        <taxon>Insecta</taxon>
        <taxon>Pterygota</taxon>
        <taxon>Neoptera</taxon>
        <taxon>Endopterygota</taxon>
        <taxon>Hymenoptera</taxon>
        <taxon>Apocrita</taxon>
        <taxon>Aculeata</taxon>
        <taxon>Apoidea</taxon>
        <taxon>Anthophila</taxon>
        <taxon>Apidae</taxon>
        <taxon>Frieseomelitta</taxon>
    </lineage>
</organism>
<evidence type="ECO:0000256" key="4">
    <source>
        <dbReference type="ARBA" id="ARBA00022448"/>
    </source>
</evidence>
<keyword evidence="8" id="KW-0325">Glycoprotein</keyword>
<dbReference type="Pfam" id="PF00083">
    <property type="entry name" value="Sugar_tr"/>
    <property type="match status" value="2"/>
</dbReference>
<evidence type="ECO:0000256" key="2">
    <source>
        <dbReference type="ARBA" id="ARBA00004141"/>
    </source>
</evidence>
<feature type="transmembrane region" description="Helical" evidence="9">
    <location>
        <begin position="283"/>
        <end position="301"/>
    </location>
</feature>
<comment type="catalytic activity">
    <reaction evidence="1">
        <text>D-glucose(out) = D-glucose(in)</text>
        <dbReference type="Rhea" id="RHEA:60376"/>
        <dbReference type="ChEBI" id="CHEBI:4167"/>
    </reaction>
</comment>
<evidence type="ECO:0000259" key="10">
    <source>
        <dbReference type="PROSITE" id="PS50850"/>
    </source>
</evidence>
<dbReference type="Proteomes" id="UP000655588">
    <property type="component" value="Unassembled WGS sequence"/>
</dbReference>
<evidence type="ECO:0000256" key="5">
    <source>
        <dbReference type="ARBA" id="ARBA00022692"/>
    </source>
</evidence>
<dbReference type="PRINTS" id="PR00171">
    <property type="entry name" value="SUGRTRNSPORT"/>
</dbReference>
<evidence type="ECO:0000313" key="12">
    <source>
        <dbReference type="Proteomes" id="UP000655588"/>
    </source>
</evidence>
<keyword evidence="4" id="KW-0813">Transport</keyword>
<evidence type="ECO:0000256" key="6">
    <source>
        <dbReference type="ARBA" id="ARBA00022989"/>
    </source>
</evidence>
<keyword evidence="6 9" id="KW-1133">Transmembrane helix</keyword>